<dbReference type="InterPro" id="IPR000819">
    <property type="entry name" value="Peptidase_M17_C"/>
</dbReference>
<keyword evidence="8" id="KW-0963">Cytoplasm</keyword>
<dbReference type="GO" id="GO:0030145">
    <property type="term" value="F:manganese ion binding"/>
    <property type="evidence" value="ECO:0007669"/>
    <property type="project" value="UniProtKB-UniRule"/>
</dbReference>
<reference evidence="10" key="2">
    <citation type="submission" date="2020-09" db="EMBL/GenBank/DDBJ databases">
        <authorList>
            <person name="Sun Q."/>
            <person name="Ohkuma M."/>
        </authorList>
    </citation>
    <scope>NUCLEOTIDE SEQUENCE</scope>
    <source>
        <strain evidence="10">JCM 13919</strain>
    </source>
</reference>
<comment type="catalytic activity">
    <reaction evidence="2 8">
        <text>Release of an N-terminal amino acid, preferentially leucine, but not glutamic or aspartic acids.</text>
        <dbReference type="EC" id="3.4.11.10"/>
    </reaction>
</comment>
<dbReference type="PANTHER" id="PTHR11963:SF23">
    <property type="entry name" value="CYTOSOL AMINOPEPTIDASE"/>
    <property type="match status" value="1"/>
</dbReference>
<accession>A0A917JWW4</accession>
<feature type="binding site" evidence="8">
    <location>
        <position position="334"/>
    </location>
    <ligand>
        <name>Mn(2+)</name>
        <dbReference type="ChEBI" id="CHEBI:29035"/>
        <label>1</label>
    </ligand>
</feature>
<evidence type="ECO:0000259" key="9">
    <source>
        <dbReference type="PROSITE" id="PS00631"/>
    </source>
</evidence>
<evidence type="ECO:0000313" key="10">
    <source>
        <dbReference type="EMBL" id="GGI85904.1"/>
    </source>
</evidence>
<protein>
    <recommendedName>
        <fullName evidence="8">Probable cytosol aminopeptidase</fullName>
        <ecNumber evidence="8">3.4.11.1</ecNumber>
    </recommendedName>
    <alternativeName>
        <fullName evidence="8">Leucine aminopeptidase</fullName>
        <shortName evidence="8">LAP</shortName>
        <ecNumber evidence="8">3.4.11.10</ecNumber>
    </alternativeName>
    <alternativeName>
        <fullName evidence="8">Leucyl aminopeptidase</fullName>
    </alternativeName>
</protein>
<dbReference type="SUPFAM" id="SSF53187">
    <property type="entry name" value="Zn-dependent exopeptidases"/>
    <property type="match status" value="1"/>
</dbReference>
<dbReference type="Gene3D" id="3.40.630.10">
    <property type="entry name" value="Zn peptidases"/>
    <property type="match status" value="1"/>
</dbReference>
<keyword evidence="8" id="KW-0479">Metal-binding</keyword>
<dbReference type="InterPro" id="IPR023042">
    <property type="entry name" value="Peptidase_M17_leu_NH2_pept"/>
</dbReference>
<dbReference type="PRINTS" id="PR00481">
    <property type="entry name" value="LAMNOPPTDASE"/>
</dbReference>
<feature type="binding site" evidence="8">
    <location>
        <position position="336"/>
    </location>
    <ligand>
        <name>Mn(2+)</name>
        <dbReference type="ChEBI" id="CHEBI:29035"/>
        <label>1</label>
    </ligand>
</feature>
<dbReference type="HAMAP" id="MF_00181">
    <property type="entry name" value="Cytosol_peptidase_M17"/>
    <property type="match status" value="1"/>
</dbReference>
<dbReference type="Proteomes" id="UP000630149">
    <property type="component" value="Unassembled WGS sequence"/>
</dbReference>
<dbReference type="GO" id="GO:0070006">
    <property type="term" value="F:metalloaminopeptidase activity"/>
    <property type="evidence" value="ECO:0007669"/>
    <property type="project" value="InterPro"/>
</dbReference>
<feature type="binding site" evidence="8">
    <location>
        <position position="275"/>
    </location>
    <ligand>
        <name>Mn(2+)</name>
        <dbReference type="ChEBI" id="CHEBI:29035"/>
        <label>2</label>
    </ligand>
</feature>
<dbReference type="RefSeq" id="WP_131776732.1">
    <property type="nucleotide sequence ID" value="NZ_BMOB01000005.1"/>
</dbReference>
<comment type="cofactor">
    <cofactor evidence="8">
        <name>Mn(2+)</name>
        <dbReference type="ChEBI" id="CHEBI:29035"/>
    </cofactor>
    <text evidence="8">Binds 2 manganese ions per subunit.</text>
</comment>
<dbReference type="AlphaFoldDB" id="A0A917JWW4"/>
<sequence>MNYELVTELTLKSSDCFVLGVLDDKKYSNFIANLPSDHQHLVEKLSNRLEEAGDYVWQMDVDGHSLMILHCGKQEQFTSEVLRKRIKELAANLLKHRFKSATLALPKVTDLNPNQQLERMILDFDSECYQLLDYKSKEKKPYALKEVTFYCPNAQSKTVKEAAALSEGIRLCKTLANTPSNVCTPSYLAENAMEFGNKHRKVSVKIVEKQEMQELGMGALLAVAQGSVEPPKLVEVHYHGGGDQAPIILVGKGITFDSGGLSLKPSEAMTEMKYDMTGAAAVLGTLKACSLLELPINVIGLLACAENMPSGHAVKPGDVVTSLSGQTIEILNTDAEGRLVLADALTYAEQYKPQLVLDIATLTGAMIIALGSVYTGFMTTDDDLAKLIETAAKESLDKAWRLPLDDVYQKAMDSQVADMINAAFDRSASSITAACFLSRFTKNFRWAHLDIAGSAWISGKKCDATGRPVPLLTQILRHVAAR</sequence>
<keyword evidence="4 8" id="KW-0031">Aminopeptidase</keyword>
<evidence type="ECO:0000256" key="4">
    <source>
        <dbReference type="ARBA" id="ARBA00022438"/>
    </source>
</evidence>
<evidence type="ECO:0000256" key="3">
    <source>
        <dbReference type="ARBA" id="ARBA00009528"/>
    </source>
</evidence>
<dbReference type="Pfam" id="PF02789">
    <property type="entry name" value="Peptidase_M17_N"/>
    <property type="match status" value="1"/>
</dbReference>
<dbReference type="OrthoDB" id="9809354at2"/>
<dbReference type="Pfam" id="PF00883">
    <property type="entry name" value="Peptidase_M17"/>
    <property type="match status" value="1"/>
</dbReference>
<dbReference type="GO" id="GO:0005737">
    <property type="term" value="C:cytoplasm"/>
    <property type="evidence" value="ECO:0007669"/>
    <property type="project" value="UniProtKB-SubCell"/>
</dbReference>
<dbReference type="InterPro" id="IPR011356">
    <property type="entry name" value="Leucine_aapep/pepB"/>
</dbReference>
<dbReference type="NCBIfam" id="NF002074">
    <property type="entry name" value="PRK00913.1-4"/>
    <property type="match status" value="1"/>
</dbReference>
<comment type="subcellular location">
    <subcellularLocation>
        <location evidence="8">Cytoplasm</location>
    </subcellularLocation>
</comment>
<dbReference type="SUPFAM" id="SSF52949">
    <property type="entry name" value="Macro domain-like"/>
    <property type="match status" value="1"/>
</dbReference>
<comment type="similarity">
    <text evidence="3 8">Belongs to the peptidase M17 family.</text>
</comment>
<evidence type="ECO:0000256" key="1">
    <source>
        <dbReference type="ARBA" id="ARBA00000135"/>
    </source>
</evidence>
<evidence type="ECO:0000256" key="6">
    <source>
        <dbReference type="ARBA" id="ARBA00022801"/>
    </source>
</evidence>
<dbReference type="Gene3D" id="3.40.220.10">
    <property type="entry name" value="Leucine Aminopeptidase, subunit E, domain 1"/>
    <property type="match status" value="1"/>
</dbReference>
<comment type="function">
    <text evidence="8">Presumably involved in the processing and regular turnover of intracellular proteins. Catalyzes the removal of unsubstituted N-terminal amino acids from various peptides.</text>
</comment>
<keyword evidence="7 8" id="KW-0464">Manganese</keyword>
<dbReference type="PANTHER" id="PTHR11963">
    <property type="entry name" value="LEUCINE AMINOPEPTIDASE-RELATED"/>
    <property type="match status" value="1"/>
</dbReference>
<feature type="binding site" evidence="8">
    <location>
        <position position="257"/>
    </location>
    <ligand>
        <name>Mn(2+)</name>
        <dbReference type="ChEBI" id="CHEBI:29035"/>
        <label>1</label>
    </ligand>
</feature>
<dbReference type="PROSITE" id="PS00631">
    <property type="entry name" value="CYTOSOL_AP"/>
    <property type="match status" value="1"/>
</dbReference>
<dbReference type="CDD" id="cd00433">
    <property type="entry name" value="Peptidase_M17"/>
    <property type="match status" value="1"/>
</dbReference>
<name>A0A917JWW4_9GAMM</name>
<feature type="domain" description="Cytosol aminopeptidase" evidence="9">
    <location>
        <begin position="332"/>
        <end position="339"/>
    </location>
</feature>
<feature type="binding site" evidence="8">
    <location>
        <position position="336"/>
    </location>
    <ligand>
        <name>Mn(2+)</name>
        <dbReference type="ChEBI" id="CHEBI:29035"/>
        <label>2</label>
    </ligand>
</feature>
<evidence type="ECO:0000256" key="5">
    <source>
        <dbReference type="ARBA" id="ARBA00022670"/>
    </source>
</evidence>
<organism evidence="10 11">
    <name type="scientific">Legionella impletisoli</name>
    <dbReference type="NCBI Taxonomy" id="343510"/>
    <lineage>
        <taxon>Bacteria</taxon>
        <taxon>Pseudomonadati</taxon>
        <taxon>Pseudomonadota</taxon>
        <taxon>Gammaproteobacteria</taxon>
        <taxon>Legionellales</taxon>
        <taxon>Legionellaceae</taxon>
        <taxon>Legionella</taxon>
    </lineage>
</organism>
<feature type="active site" evidence="8">
    <location>
        <position position="338"/>
    </location>
</feature>
<reference evidence="10" key="1">
    <citation type="journal article" date="2014" name="Int. J. Syst. Evol. Microbiol.">
        <title>Complete genome sequence of Corynebacterium casei LMG S-19264T (=DSM 44701T), isolated from a smear-ripened cheese.</title>
        <authorList>
            <consortium name="US DOE Joint Genome Institute (JGI-PGF)"/>
            <person name="Walter F."/>
            <person name="Albersmeier A."/>
            <person name="Kalinowski J."/>
            <person name="Ruckert C."/>
        </authorList>
    </citation>
    <scope>NUCLEOTIDE SEQUENCE</scope>
    <source>
        <strain evidence="10">JCM 13919</strain>
    </source>
</reference>
<dbReference type="InterPro" id="IPR043472">
    <property type="entry name" value="Macro_dom-like"/>
</dbReference>
<gene>
    <name evidence="8 10" type="primary">pepA</name>
    <name evidence="10" type="ORF">GCM10007966_13160</name>
</gene>
<feature type="binding site" evidence="8">
    <location>
        <position position="257"/>
    </location>
    <ligand>
        <name>Mn(2+)</name>
        <dbReference type="ChEBI" id="CHEBI:29035"/>
        <label>2</label>
    </ligand>
</feature>
<dbReference type="EC" id="3.4.11.1" evidence="8"/>
<dbReference type="InterPro" id="IPR008283">
    <property type="entry name" value="Peptidase_M17_N"/>
</dbReference>
<dbReference type="EC" id="3.4.11.10" evidence="8"/>
<proteinExistence type="inferred from homology"/>
<evidence type="ECO:0000256" key="8">
    <source>
        <dbReference type="HAMAP-Rule" id="MF_00181"/>
    </source>
</evidence>
<evidence type="ECO:0000313" key="11">
    <source>
        <dbReference type="Proteomes" id="UP000630149"/>
    </source>
</evidence>
<keyword evidence="11" id="KW-1185">Reference proteome</keyword>
<feature type="binding site" evidence="8">
    <location>
        <position position="252"/>
    </location>
    <ligand>
        <name>Mn(2+)</name>
        <dbReference type="ChEBI" id="CHEBI:29035"/>
        <label>2</label>
    </ligand>
</feature>
<feature type="active site" evidence="8">
    <location>
        <position position="264"/>
    </location>
</feature>
<dbReference type="GO" id="GO:0006508">
    <property type="term" value="P:proteolysis"/>
    <property type="evidence" value="ECO:0007669"/>
    <property type="project" value="UniProtKB-KW"/>
</dbReference>
<comment type="catalytic activity">
    <reaction evidence="1 8">
        <text>Release of an N-terminal amino acid, Xaa-|-Yaa-, in which Xaa is preferably Leu, but may be other amino acids including Pro although not Arg or Lys, and Yaa may be Pro. Amino acid amides and methyl esters are also readily hydrolyzed, but rates on arylamides are exceedingly low.</text>
        <dbReference type="EC" id="3.4.11.1"/>
    </reaction>
</comment>
<comment type="caution">
    <text evidence="10">The sequence shown here is derived from an EMBL/GenBank/DDBJ whole genome shotgun (WGS) entry which is preliminary data.</text>
</comment>
<keyword evidence="5 8" id="KW-0645">Protease</keyword>
<dbReference type="EMBL" id="BMOB01000005">
    <property type="protein sequence ID" value="GGI85904.1"/>
    <property type="molecule type" value="Genomic_DNA"/>
</dbReference>
<keyword evidence="6 8" id="KW-0378">Hydrolase</keyword>
<evidence type="ECO:0000256" key="2">
    <source>
        <dbReference type="ARBA" id="ARBA00000967"/>
    </source>
</evidence>
<evidence type="ECO:0000256" key="7">
    <source>
        <dbReference type="ARBA" id="ARBA00023211"/>
    </source>
</evidence>